<sequence>MNTHTVTINSGDEISEEGIAKRQKFRRKVKFKRGHFAAAESPMLMTSRKEHLRFFLLLLERFLEVPSIPTPGRSRLSVFKRLATSG</sequence>
<accession>A0A4Y2AGS1</accession>
<dbReference type="EMBL" id="BGPR01080512">
    <property type="protein sequence ID" value="GBL79033.1"/>
    <property type="molecule type" value="Genomic_DNA"/>
</dbReference>
<dbReference type="Proteomes" id="UP000499080">
    <property type="component" value="Unassembled WGS sequence"/>
</dbReference>
<organism evidence="1 2">
    <name type="scientific">Araneus ventricosus</name>
    <name type="common">Orbweaver spider</name>
    <name type="synonym">Epeira ventricosa</name>
    <dbReference type="NCBI Taxonomy" id="182803"/>
    <lineage>
        <taxon>Eukaryota</taxon>
        <taxon>Metazoa</taxon>
        <taxon>Ecdysozoa</taxon>
        <taxon>Arthropoda</taxon>
        <taxon>Chelicerata</taxon>
        <taxon>Arachnida</taxon>
        <taxon>Araneae</taxon>
        <taxon>Araneomorphae</taxon>
        <taxon>Entelegynae</taxon>
        <taxon>Araneoidea</taxon>
        <taxon>Araneidae</taxon>
        <taxon>Araneus</taxon>
    </lineage>
</organism>
<keyword evidence="2" id="KW-1185">Reference proteome</keyword>
<proteinExistence type="predicted"/>
<protein>
    <submittedName>
        <fullName evidence="1">Uncharacterized protein</fullName>
    </submittedName>
</protein>
<name>A0A4Y2AGS1_ARAVE</name>
<reference evidence="1 2" key="1">
    <citation type="journal article" date="2019" name="Sci. Rep.">
        <title>Orb-weaving spider Araneus ventricosus genome elucidates the spidroin gene catalogue.</title>
        <authorList>
            <person name="Kono N."/>
            <person name="Nakamura H."/>
            <person name="Ohtoshi R."/>
            <person name="Moran D.A.P."/>
            <person name="Shinohara A."/>
            <person name="Yoshida Y."/>
            <person name="Fujiwara M."/>
            <person name="Mori M."/>
            <person name="Tomita M."/>
            <person name="Arakawa K."/>
        </authorList>
    </citation>
    <scope>NUCLEOTIDE SEQUENCE [LARGE SCALE GENOMIC DNA]</scope>
</reference>
<evidence type="ECO:0000313" key="2">
    <source>
        <dbReference type="Proteomes" id="UP000499080"/>
    </source>
</evidence>
<comment type="caution">
    <text evidence="1">The sequence shown here is derived from an EMBL/GenBank/DDBJ whole genome shotgun (WGS) entry which is preliminary data.</text>
</comment>
<dbReference type="AlphaFoldDB" id="A0A4Y2AGS1"/>
<gene>
    <name evidence="1" type="ORF">AVEN_55965_1</name>
</gene>
<evidence type="ECO:0000313" key="1">
    <source>
        <dbReference type="EMBL" id="GBL79033.1"/>
    </source>
</evidence>